<protein>
    <submittedName>
        <fullName evidence="1">Uncharacterized protein</fullName>
    </submittedName>
</protein>
<name>K0KK88_WICCF</name>
<dbReference type="AlphaFoldDB" id="K0KK88"/>
<proteinExistence type="predicted"/>
<evidence type="ECO:0000313" key="1">
    <source>
        <dbReference type="EMBL" id="CCH43351.1"/>
    </source>
</evidence>
<evidence type="ECO:0000313" key="2">
    <source>
        <dbReference type="Proteomes" id="UP000009328"/>
    </source>
</evidence>
<dbReference type="InParanoid" id="K0KK88"/>
<sequence length="410" mass="48282">MIGSILPDEVVTRVIRQLDRHTLEKSVVDIPQLRRLCTLKITDQETCFEKSSIVNVVTIQRVIQEKLDLDKLFEGYHFFEIEIHSIDDYNKYLKIYKVLARLIKLKKVLNIRFICDSIDLNYLKMFKSLFHHYNNDIINGFQNNHHGSALQNNWFTIVFENLKEIKSNCNHLLISSQVSYPMLKSLNLYYCSPKFYFEVLNYLNLNKFPKTFPKVTYVKFRDYMSEEEDTYSMHSNNYIKNRDDDDDVMDDYDDYDNNSDLDENEFFFDGLEIISNYKLSKLEVLIIKNCNVSKINKIYAPKLETLKIFEISNKHADAYDLNLIDSSSNVQRSFISSAVSTQCSIQANHFPYLKTLKIIGHLNLKDFSKNSLDLDEIQQVIIKGCNVEIIDKDTFWENYHSNNQISLEVL</sequence>
<keyword evidence="2" id="KW-1185">Reference proteome</keyword>
<dbReference type="EMBL" id="CAIF01000076">
    <property type="protein sequence ID" value="CCH43351.1"/>
    <property type="molecule type" value="Genomic_DNA"/>
</dbReference>
<gene>
    <name evidence="1" type="ORF">BN7_2899</name>
</gene>
<dbReference type="HOGENOM" id="CLU_671226_0_0_1"/>
<dbReference type="Proteomes" id="UP000009328">
    <property type="component" value="Unassembled WGS sequence"/>
</dbReference>
<accession>K0KK88</accession>
<reference evidence="1 2" key="1">
    <citation type="journal article" date="2012" name="Eukaryot. Cell">
        <title>Draft genome sequence of Wickerhamomyces ciferrii NRRL Y-1031 F-60-10.</title>
        <authorList>
            <person name="Schneider J."/>
            <person name="Andrea H."/>
            <person name="Blom J."/>
            <person name="Jaenicke S."/>
            <person name="Ruckert C."/>
            <person name="Schorsch C."/>
            <person name="Szczepanowski R."/>
            <person name="Farwick M."/>
            <person name="Goesmann A."/>
            <person name="Puhler A."/>
            <person name="Schaffer S."/>
            <person name="Tauch A."/>
            <person name="Kohler T."/>
            <person name="Brinkrolf K."/>
        </authorList>
    </citation>
    <scope>NUCLEOTIDE SEQUENCE [LARGE SCALE GENOMIC DNA]</scope>
    <source>
        <strain evidence="2">ATCC 14091 / BCRC 22168 / CBS 111 / JCM 3599 / NBRC 0793 / NRRL Y-1031 F-60-10</strain>
    </source>
</reference>
<organism evidence="1 2">
    <name type="scientific">Wickerhamomyces ciferrii (strain ATCC 14091 / BCRC 22168 / CBS 111 / JCM 3599 / NBRC 0793 / NRRL Y-1031 F-60-10)</name>
    <name type="common">Yeast</name>
    <name type="synonym">Pichia ciferrii</name>
    <dbReference type="NCBI Taxonomy" id="1206466"/>
    <lineage>
        <taxon>Eukaryota</taxon>
        <taxon>Fungi</taxon>
        <taxon>Dikarya</taxon>
        <taxon>Ascomycota</taxon>
        <taxon>Saccharomycotina</taxon>
        <taxon>Saccharomycetes</taxon>
        <taxon>Phaffomycetales</taxon>
        <taxon>Wickerhamomycetaceae</taxon>
        <taxon>Wickerhamomyces</taxon>
    </lineage>
</organism>
<comment type="caution">
    <text evidence="1">The sequence shown here is derived from an EMBL/GenBank/DDBJ whole genome shotgun (WGS) entry which is preliminary data.</text>
</comment>